<proteinExistence type="inferred from homology"/>
<protein>
    <recommendedName>
        <fullName evidence="4 8">Signal peptidase I</fullName>
        <ecNumber evidence="4 8">3.4.21.89</ecNumber>
    </recommendedName>
</protein>
<comment type="catalytic activity">
    <reaction evidence="1 8">
        <text>Cleavage of hydrophobic, N-terminal signal or leader sequences from secreted and periplasmic proteins.</text>
        <dbReference type="EC" id="3.4.21.89"/>
    </reaction>
</comment>
<comment type="subcellular location">
    <subcellularLocation>
        <location evidence="2">Cell membrane</location>
        <topology evidence="2">Single-pass type II membrane protein</topology>
    </subcellularLocation>
    <subcellularLocation>
        <location evidence="8">Membrane</location>
        <topology evidence="8">Single-pass type II membrane protein</topology>
    </subcellularLocation>
</comment>
<keyword evidence="11" id="KW-1185">Reference proteome</keyword>
<dbReference type="OrthoDB" id="9815782at2"/>
<evidence type="ECO:0000256" key="5">
    <source>
        <dbReference type="ARBA" id="ARBA00022670"/>
    </source>
</evidence>
<dbReference type="EC" id="3.4.21.89" evidence="4 8"/>
<dbReference type="GO" id="GO:0005886">
    <property type="term" value="C:plasma membrane"/>
    <property type="evidence" value="ECO:0007669"/>
    <property type="project" value="UniProtKB-SubCell"/>
</dbReference>
<reference evidence="10 11" key="1">
    <citation type="submission" date="2019-04" db="EMBL/GenBank/DDBJ databases">
        <authorList>
            <person name="Seth-Smith MB H."/>
            <person name="Seth-Smith H."/>
        </authorList>
    </citation>
    <scope>NUCLEOTIDE SEQUENCE [LARGE SCALE GENOMIC DNA]</scope>
    <source>
        <strain evidence="10">USB-603019</strain>
    </source>
</reference>
<dbReference type="Pfam" id="PF10502">
    <property type="entry name" value="Peptidase_S26"/>
    <property type="match status" value="1"/>
</dbReference>
<feature type="active site" evidence="7">
    <location>
        <position position="62"/>
    </location>
</feature>
<dbReference type="InterPro" id="IPR019533">
    <property type="entry name" value="Peptidase_S26"/>
</dbReference>
<dbReference type="PANTHER" id="PTHR43390">
    <property type="entry name" value="SIGNAL PEPTIDASE I"/>
    <property type="match status" value="1"/>
</dbReference>
<organism evidence="10 11">
    <name type="scientific">Lawsonella clevelandensis</name>
    <dbReference type="NCBI Taxonomy" id="1528099"/>
    <lineage>
        <taxon>Bacteria</taxon>
        <taxon>Bacillati</taxon>
        <taxon>Actinomycetota</taxon>
        <taxon>Actinomycetes</taxon>
        <taxon>Mycobacteriales</taxon>
        <taxon>Lawsonellaceae</taxon>
        <taxon>Lawsonella</taxon>
    </lineage>
</organism>
<dbReference type="Proteomes" id="UP000324288">
    <property type="component" value="Chromosome"/>
</dbReference>
<dbReference type="SUPFAM" id="SSF51306">
    <property type="entry name" value="LexA/Signal peptidase"/>
    <property type="match status" value="1"/>
</dbReference>
<dbReference type="NCBIfam" id="TIGR02227">
    <property type="entry name" value="sigpep_I_bact"/>
    <property type="match status" value="1"/>
</dbReference>
<keyword evidence="8" id="KW-1133">Transmembrane helix</keyword>
<evidence type="ECO:0000256" key="3">
    <source>
        <dbReference type="ARBA" id="ARBA00009370"/>
    </source>
</evidence>
<keyword evidence="8" id="KW-0472">Membrane</keyword>
<dbReference type="PANTHER" id="PTHR43390:SF1">
    <property type="entry name" value="CHLOROPLAST PROCESSING PEPTIDASE"/>
    <property type="match status" value="1"/>
</dbReference>
<dbReference type="InterPro" id="IPR036286">
    <property type="entry name" value="LexA/Signal_pep-like_sf"/>
</dbReference>
<dbReference type="InterPro" id="IPR019756">
    <property type="entry name" value="Pept_S26A_signal_pept_1_Ser-AS"/>
</dbReference>
<dbReference type="RefSeq" id="WP_082345282.1">
    <property type="nucleotide sequence ID" value="NZ_CAJPTR010000013.1"/>
</dbReference>
<name>A0A5E3ZWC6_9ACTN</name>
<dbReference type="EMBL" id="LR584267">
    <property type="protein sequence ID" value="VHN99832.1"/>
    <property type="molecule type" value="Genomic_DNA"/>
</dbReference>
<evidence type="ECO:0000259" key="9">
    <source>
        <dbReference type="Pfam" id="PF10502"/>
    </source>
</evidence>
<evidence type="ECO:0000256" key="2">
    <source>
        <dbReference type="ARBA" id="ARBA00004401"/>
    </source>
</evidence>
<dbReference type="CDD" id="cd06530">
    <property type="entry name" value="S26_SPase_I"/>
    <property type="match status" value="1"/>
</dbReference>
<evidence type="ECO:0000256" key="1">
    <source>
        <dbReference type="ARBA" id="ARBA00000677"/>
    </source>
</evidence>
<dbReference type="GeneID" id="84894246"/>
<feature type="transmembrane region" description="Helical" evidence="8">
    <location>
        <begin position="34"/>
        <end position="57"/>
    </location>
</feature>
<evidence type="ECO:0000313" key="10">
    <source>
        <dbReference type="EMBL" id="VHN99832.1"/>
    </source>
</evidence>
<keyword evidence="8" id="KW-0812">Transmembrane</keyword>
<dbReference type="PROSITE" id="PS00761">
    <property type="entry name" value="SPASE_I_3"/>
    <property type="match status" value="1"/>
</dbReference>
<dbReference type="PROSITE" id="PS00501">
    <property type="entry name" value="SPASE_I_1"/>
    <property type="match status" value="1"/>
</dbReference>
<evidence type="ECO:0000313" key="11">
    <source>
        <dbReference type="Proteomes" id="UP000324288"/>
    </source>
</evidence>
<dbReference type="AlphaFoldDB" id="A0A5E3ZWC6"/>
<evidence type="ECO:0000256" key="4">
    <source>
        <dbReference type="ARBA" id="ARBA00013208"/>
    </source>
</evidence>
<dbReference type="GO" id="GO:0009003">
    <property type="term" value="F:signal peptidase activity"/>
    <property type="evidence" value="ECO:0007669"/>
    <property type="project" value="UniProtKB-EC"/>
</dbReference>
<dbReference type="InterPro" id="IPR000223">
    <property type="entry name" value="Pept_S26A_signal_pept_1"/>
</dbReference>
<sequence>MLGRTEKNTADGDNNRQKKEKSAGIGVLSFLKEVLIIVVIALALSALVQNVFARVYVIPSGSMMPTLQIGDRILVDKISYRTGDPKPGDVVVFKGPDSWNDTFESSRSDDPFIRALQNAGSFVGLVPPDENDLVKRIIAVGGQTVRCQPGDKGITVDDHVIDSAYTLYPPVIDWGGNPNGSNACGGPYFGPITIPKGFMWVMGDNRTDSGDSRYHMQDQYHGAVPVKNIRGKVQTIIWPVNRWQKVDSQPLVQPK</sequence>
<feature type="domain" description="Peptidase S26" evidence="9">
    <location>
        <begin position="32"/>
        <end position="238"/>
    </location>
</feature>
<keyword evidence="5 8" id="KW-0645">Protease</keyword>
<dbReference type="InterPro" id="IPR019758">
    <property type="entry name" value="Pept_S26A_signal_pept_1_CS"/>
</dbReference>
<comment type="similarity">
    <text evidence="3 8">Belongs to the peptidase S26 family.</text>
</comment>
<dbReference type="GO" id="GO:0006465">
    <property type="term" value="P:signal peptide processing"/>
    <property type="evidence" value="ECO:0007669"/>
    <property type="project" value="InterPro"/>
</dbReference>
<evidence type="ECO:0000256" key="8">
    <source>
        <dbReference type="RuleBase" id="RU362042"/>
    </source>
</evidence>
<accession>A0A5E3ZWC6</accession>
<dbReference type="Gene3D" id="2.10.109.10">
    <property type="entry name" value="Umud Fragment, subunit A"/>
    <property type="match status" value="1"/>
</dbReference>
<keyword evidence="6 8" id="KW-0378">Hydrolase</keyword>
<dbReference type="PRINTS" id="PR00727">
    <property type="entry name" value="LEADERPTASE"/>
</dbReference>
<gene>
    <name evidence="10" type="primary">lepB</name>
    <name evidence="10" type="ORF">LC603019_00250</name>
</gene>
<dbReference type="GO" id="GO:0004252">
    <property type="term" value="F:serine-type endopeptidase activity"/>
    <property type="evidence" value="ECO:0007669"/>
    <property type="project" value="InterPro"/>
</dbReference>
<evidence type="ECO:0000256" key="6">
    <source>
        <dbReference type="ARBA" id="ARBA00022801"/>
    </source>
</evidence>
<feature type="active site" evidence="7">
    <location>
        <position position="135"/>
    </location>
</feature>
<evidence type="ECO:0000256" key="7">
    <source>
        <dbReference type="PIRSR" id="PIRSR600223-1"/>
    </source>
</evidence>